<sequence>MDGKMKFAMTLLLGIFQLHLVSGLNVPLPTQSTQNGSSSANAHPLSTTFDDSSPPPGLRVVISWDPALHTFDPSELWLGIVAAGSTLALSPSGQRMTHTETFRLVISHAQFRLMPVSNEYCTIDAMVWGLWEIGNQMARRYPMPNRIPLFSAQIWTSRGWLGTVGLSKPEPEINEHEGIGAAATERRGPRSASLSSPSTPSLIKRVDSGSIRCREDHDLVVEFQFLYRDLDPGQVFTAFLRSNTIFATNGMQDTDVTLVAYGSGGRISLGLTDVKEGPGGELLTWNLARIGTRTLWREVVLSYKAQEGRFVDRPRFEKLGFDLIYKGERIGLGLLG</sequence>
<feature type="region of interest" description="Disordered" evidence="1">
    <location>
        <begin position="182"/>
        <end position="201"/>
    </location>
</feature>
<reference evidence="3" key="1">
    <citation type="submission" date="2021-03" db="EMBL/GenBank/DDBJ databases">
        <authorList>
            <person name="Tagirdzhanova G."/>
        </authorList>
    </citation>
    <scope>NUCLEOTIDE SEQUENCE</scope>
</reference>
<feature type="compositionally biased region" description="Polar residues" evidence="1">
    <location>
        <begin position="30"/>
        <end position="51"/>
    </location>
</feature>
<keyword evidence="4" id="KW-1185">Reference proteome</keyword>
<evidence type="ECO:0000313" key="4">
    <source>
        <dbReference type="Proteomes" id="UP000664521"/>
    </source>
</evidence>
<evidence type="ECO:0000256" key="2">
    <source>
        <dbReference type="SAM" id="SignalP"/>
    </source>
</evidence>
<proteinExistence type="predicted"/>
<feature type="chain" id="PRO_5034009724" evidence="2">
    <location>
        <begin position="24"/>
        <end position="336"/>
    </location>
</feature>
<organism evidence="3 4">
    <name type="scientific">Heterodermia speciosa</name>
    <dbReference type="NCBI Taxonomy" id="116794"/>
    <lineage>
        <taxon>Eukaryota</taxon>
        <taxon>Fungi</taxon>
        <taxon>Dikarya</taxon>
        <taxon>Ascomycota</taxon>
        <taxon>Pezizomycotina</taxon>
        <taxon>Lecanoromycetes</taxon>
        <taxon>OSLEUM clade</taxon>
        <taxon>Lecanoromycetidae</taxon>
        <taxon>Caliciales</taxon>
        <taxon>Physciaceae</taxon>
        <taxon>Heterodermia</taxon>
    </lineage>
</organism>
<comment type="caution">
    <text evidence="3">The sequence shown here is derived from an EMBL/GenBank/DDBJ whole genome shotgun (WGS) entry which is preliminary data.</text>
</comment>
<feature type="compositionally biased region" description="Low complexity" evidence="1">
    <location>
        <begin position="190"/>
        <end position="201"/>
    </location>
</feature>
<gene>
    <name evidence="3" type="ORF">HETSPECPRED_005117</name>
</gene>
<dbReference type="EMBL" id="CAJPDS010000031">
    <property type="protein sequence ID" value="CAF9922670.1"/>
    <property type="molecule type" value="Genomic_DNA"/>
</dbReference>
<dbReference type="OrthoDB" id="5367491at2759"/>
<feature type="region of interest" description="Disordered" evidence="1">
    <location>
        <begin position="30"/>
        <end position="54"/>
    </location>
</feature>
<evidence type="ECO:0000313" key="3">
    <source>
        <dbReference type="EMBL" id="CAF9922670.1"/>
    </source>
</evidence>
<accession>A0A8H3IPI3</accession>
<dbReference type="AlphaFoldDB" id="A0A8H3IPI3"/>
<dbReference type="Proteomes" id="UP000664521">
    <property type="component" value="Unassembled WGS sequence"/>
</dbReference>
<name>A0A8H3IPI3_9LECA</name>
<protein>
    <submittedName>
        <fullName evidence="3">Uncharacterized protein</fullName>
    </submittedName>
</protein>
<evidence type="ECO:0000256" key="1">
    <source>
        <dbReference type="SAM" id="MobiDB-lite"/>
    </source>
</evidence>
<keyword evidence="2" id="KW-0732">Signal</keyword>
<feature type="signal peptide" evidence="2">
    <location>
        <begin position="1"/>
        <end position="23"/>
    </location>
</feature>